<comment type="caution">
    <text evidence="2">The sequence shown here is derived from an EMBL/GenBank/DDBJ whole genome shotgun (WGS) entry which is preliminary data.</text>
</comment>
<accession>A0A2U1MQT6</accession>
<dbReference type="PANTHER" id="PTHR12358">
    <property type="entry name" value="SPHINGOSINE KINASE"/>
    <property type="match status" value="1"/>
</dbReference>
<dbReference type="PANTHER" id="PTHR12358:SF31">
    <property type="entry name" value="ACYLGLYCEROL KINASE, MITOCHONDRIAL"/>
    <property type="match status" value="1"/>
</dbReference>
<evidence type="ECO:0000256" key="1">
    <source>
        <dbReference type="SAM" id="Phobius"/>
    </source>
</evidence>
<keyword evidence="2" id="KW-0808">Transferase</keyword>
<dbReference type="GO" id="GO:0016020">
    <property type="term" value="C:membrane"/>
    <property type="evidence" value="ECO:0007669"/>
    <property type="project" value="TreeGrafter"/>
</dbReference>
<organism evidence="2 3">
    <name type="scientific">Artemisia annua</name>
    <name type="common">Sweet wormwood</name>
    <dbReference type="NCBI Taxonomy" id="35608"/>
    <lineage>
        <taxon>Eukaryota</taxon>
        <taxon>Viridiplantae</taxon>
        <taxon>Streptophyta</taxon>
        <taxon>Embryophyta</taxon>
        <taxon>Tracheophyta</taxon>
        <taxon>Spermatophyta</taxon>
        <taxon>Magnoliopsida</taxon>
        <taxon>eudicotyledons</taxon>
        <taxon>Gunneridae</taxon>
        <taxon>Pentapetalae</taxon>
        <taxon>asterids</taxon>
        <taxon>campanulids</taxon>
        <taxon>Asterales</taxon>
        <taxon>Asteraceae</taxon>
        <taxon>Asteroideae</taxon>
        <taxon>Anthemideae</taxon>
        <taxon>Artemisiinae</taxon>
        <taxon>Artemisia</taxon>
    </lineage>
</organism>
<dbReference type="AlphaFoldDB" id="A0A2U1MQT6"/>
<keyword evidence="1" id="KW-0472">Membrane</keyword>
<dbReference type="STRING" id="35608.A0A2U1MQT6"/>
<protein>
    <submittedName>
        <fullName evidence="2">ATP-NAD kinase-like domain-containing protein</fullName>
    </submittedName>
</protein>
<keyword evidence="2" id="KW-0418">Kinase</keyword>
<proteinExistence type="predicted"/>
<dbReference type="InterPro" id="IPR050187">
    <property type="entry name" value="Lipid_Phosphate_FormReg"/>
</dbReference>
<keyword evidence="1" id="KW-1133">Transmembrane helix</keyword>
<dbReference type="GO" id="GO:0046512">
    <property type="term" value="P:sphingosine biosynthetic process"/>
    <property type="evidence" value="ECO:0007669"/>
    <property type="project" value="TreeGrafter"/>
</dbReference>
<feature type="transmembrane region" description="Helical" evidence="1">
    <location>
        <begin position="20"/>
        <end position="41"/>
    </location>
</feature>
<keyword evidence="1" id="KW-0812">Transmembrane</keyword>
<dbReference type="EMBL" id="PKPP01004594">
    <property type="protein sequence ID" value="PWA63635.1"/>
    <property type="molecule type" value="Genomic_DNA"/>
</dbReference>
<dbReference type="OrthoDB" id="1742612at2759"/>
<reference evidence="2 3" key="1">
    <citation type="journal article" date="2018" name="Mol. Plant">
        <title>The genome of Artemisia annua provides insight into the evolution of Asteraceae family and artemisinin biosynthesis.</title>
        <authorList>
            <person name="Shen Q."/>
            <person name="Zhang L."/>
            <person name="Liao Z."/>
            <person name="Wang S."/>
            <person name="Yan T."/>
            <person name="Shi P."/>
            <person name="Liu M."/>
            <person name="Fu X."/>
            <person name="Pan Q."/>
            <person name="Wang Y."/>
            <person name="Lv Z."/>
            <person name="Lu X."/>
            <person name="Zhang F."/>
            <person name="Jiang W."/>
            <person name="Ma Y."/>
            <person name="Chen M."/>
            <person name="Hao X."/>
            <person name="Li L."/>
            <person name="Tang Y."/>
            <person name="Lv G."/>
            <person name="Zhou Y."/>
            <person name="Sun X."/>
            <person name="Brodelius P.E."/>
            <person name="Rose J.K.C."/>
            <person name="Tang K."/>
        </authorList>
    </citation>
    <scope>NUCLEOTIDE SEQUENCE [LARGE SCALE GENOMIC DNA]</scope>
    <source>
        <strain evidence="3">cv. Huhao1</strain>
        <tissue evidence="2">Leaf</tissue>
    </source>
</reference>
<gene>
    <name evidence="2" type="ORF">CTI12_AA350220</name>
</gene>
<dbReference type="GO" id="GO:0016773">
    <property type="term" value="F:phosphotransferase activity, alcohol group as acceptor"/>
    <property type="evidence" value="ECO:0007669"/>
    <property type="project" value="UniProtKB-ARBA"/>
</dbReference>
<dbReference type="Proteomes" id="UP000245207">
    <property type="component" value="Unassembled WGS sequence"/>
</dbReference>
<dbReference type="GO" id="GO:0001727">
    <property type="term" value="F:lipid kinase activity"/>
    <property type="evidence" value="ECO:0007669"/>
    <property type="project" value="UniProtKB-ARBA"/>
</dbReference>
<evidence type="ECO:0000313" key="2">
    <source>
        <dbReference type="EMBL" id="PWA63635.1"/>
    </source>
</evidence>
<keyword evidence="3" id="KW-1185">Reference proteome</keyword>
<name>A0A2U1MQT6_ARTAN</name>
<dbReference type="SUPFAM" id="SSF111331">
    <property type="entry name" value="NAD kinase/diacylglycerol kinase-like"/>
    <property type="match status" value="1"/>
</dbReference>
<evidence type="ECO:0000313" key="3">
    <source>
        <dbReference type="Proteomes" id="UP000245207"/>
    </source>
</evidence>
<sequence>MGPFMLPAYIWAGYKSSLDVATIWQGETVFFSVLMLTLALISDIDIESEKYRRLGSARLEFYVLKRILLLRKYNGSICFVPAPGFEDVGEASGSCVDSMRPLKPRQHGYQGPKFDLQNANWGKFDGPFVSIWLHNVQWGAENTLAAPDAKLPQVNEDPIHAAVEASQRRMKEN</sequence>
<dbReference type="Gene3D" id="2.60.200.40">
    <property type="match status" value="1"/>
</dbReference>
<dbReference type="GO" id="GO:0005737">
    <property type="term" value="C:cytoplasm"/>
    <property type="evidence" value="ECO:0007669"/>
    <property type="project" value="TreeGrafter"/>
</dbReference>
<dbReference type="InterPro" id="IPR016064">
    <property type="entry name" value="NAD/diacylglycerol_kinase_sf"/>
</dbReference>